<feature type="non-terminal residue" evidence="1">
    <location>
        <position position="264"/>
    </location>
</feature>
<protein>
    <submittedName>
        <fullName evidence="1">Uncharacterized protein</fullName>
    </submittedName>
</protein>
<sequence length="264" mass="28146">LTATIQSGSYTHGQLATAIRNKMNQVSTDSGFGINYIVTYDSTTEEFTIQDDGTNPGFEVELLWATGTNANASIASDIGFAATDIRDSLIVSDSTVTTVTITASSNDTIQFREDIGNGLSATLTATIPVGNYTVYPQLHELAANIESAMEAASAAAGNNTAYKVTYDDVNDKFTIEEQGPGLQLKELRILWNSGTAVTSAAATALGFDNTGDDVYTPPTSDKEAKWGIFDTLIDLKGFLEEDDVFGISKSITRLGDHLEGRIQA</sequence>
<dbReference type="EMBL" id="BARS01028961">
    <property type="protein sequence ID" value="GAG00071.1"/>
    <property type="molecule type" value="Genomic_DNA"/>
</dbReference>
<dbReference type="AlphaFoldDB" id="X0VHQ9"/>
<name>X0VHQ9_9ZZZZ</name>
<organism evidence="1">
    <name type="scientific">marine sediment metagenome</name>
    <dbReference type="NCBI Taxonomy" id="412755"/>
    <lineage>
        <taxon>unclassified sequences</taxon>
        <taxon>metagenomes</taxon>
        <taxon>ecological metagenomes</taxon>
    </lineage>
</organism>
<comment type="caution">
    <text evidence="1">The sequence shown here is derived from an EMBL/GenBank/DDBJ whole genome shotgun (WGS) entry which is preliminary data.</text>
</comment>
<feature type="non-terminal residue" evidence="1">
    <location>
        <position position="1"/>
    </location>
</feature>
<evidence type="ECO:0000313" key="1">
    <source>
        <dbReference type="EMBL" id="GAG00071.1"/>
    </source>
</evidence>
<proteinExistence type="predicted"/>
<reference evidence="1" key="1">
    <citation type="journal article" date="2014" name="Front. Microbiol.">
        <title>High frequency of phylogenetically diverse reductive dehalogenase-homologous genes in deep subseafloor sedimentary metagenomes.</title>
        <authorList>
            <person name="Kawai M."/>
            <person name="Futagami T."/>
            <person name="Toyoda A."/>
            <person name="Takaki Y."/>
            <person name="Nishi S."/>
            <person name="Hori S."/>
            <person name="Arai W."/>
            <person name="Tsubouchi T."/>
            <person name="Morono Y."/>
            <person name="Uchiyama I."/>
            <person name="Ito T."/>
            <person name="Fujiyama A."/>
            <person name="Inagaki F."/>
            <person name="Takami H."/>
        </authorList>
    </citation>
    <scope>NUCLEOTIDE SEQUENCE</scope>
    <source>
        <strain evidence="1">Expedition CK06-06</strain>
    </source>
</reference>
<gene>
    <name evidence="1" type="ORF">S01H1_45329</name>
</gene>
<accession>X0VHQ9</accession>